<feature type="chain" id="PRO_5003880056" evidence="3">
    <location>
        <begin position="27"/>
        <end position="388"/>
    </location>
</feature>
<sequence length="388" mass="41772">MKTIRTSSLLLSLVSTALLIGCSGDATPPPTPPAAVSVIEVATQDIGGSREFVARTEAFSEVQLVARVEGTLLKKNFSEGRMVEKDQLLFEINPDTYKAQLAQAQAELAARTAERDRAARDYKRGEELAPQGFISQSDLDKLITNKQQSEAAVLAAEAAVEAAKINLSYTQIRAPFAGQIGKSVYSEGNTVGPTTGALATLVDLSKIKVNFQLEEASYTAYLQERARSAEAEKLYTLSLLLPNKTEHPYPGELDFADTKVDATTGTVNLRALFPNPDATILPGLYTTLRVESQIKEQRALIPQAAVQENQQGKFVLVVGDDNTVSQRFTKLGQRYGAMWVVEEGIDAGEKVIVEGLQKVRTGSQVAPTVKTVDPITGAVSAIGEKTEG</sequence>
<dbReference type="EMBL" id="CP003746">
    <property type="protein sequence ID" value="AFV00069.1"/>
    <property type="molecule type" value="Genomic_DNA"/>
</dbReference>
<evidence type="ECO:0000313" key="8">
    <source>
        <dbReference type="EMBL" id="AFV00069.1"/>
    </source>
</evidence>
<dbReference type="eggNOG" id="COG0845">
    <property type="taxonomic scope" value="Bacteria"/>
</dbReference>
<feature type="domain" description="Multidrug resistance protein MdtA-like C-terminal permuted SH3" evidence="7">
    <location>
        <begin position="300"/>
        <end position="358"/>
    </location>
</feature>
<evidence type="ECO:0000256" key="3">
    <source>
        <dbReference type="SAM" id="SignalP"/>
    </source>
</evidence>
<evidence type="ECO:0000259" key="4">
    <source>
        <dbReference type="Pfam" id="PF25876"/>
    </source>
</evidence>
<dbReference type="Pfam" id="PF25917">
    <property type="entry name" value="BSH_RND"/>
    <property type="match status" value="1"/>
</dbReference>
<dbReference type="RefSeq" id="WP_015048221.1">
    <property type="nucleotide sequence ID" value="NC_018868.3"/>
</dbReference>
<feature type="signal peptide" evidence="3">
    <location>
        <begin position="1"/>
        <end position="26"/>
    </location>
</feature>
<dbReference type="InterPro" id="IPR006143">
    <property type="entry name" value="RND_pump_MFP"/>
</dbReference>
<dbReference type="GO" id="GO:0046677">
    <property type="term" value="P:response to antibiotic"/>
    <property type="evidence" value="ECO:0007669"/>
    <property type="project" value="TreeGrafter"/>
</dbReference>
<evidence type="ECO:0000259" key="5">
    <source>
        <dbReference type="Pfam" id="PF25917"/>
    </source>
</evidence>
<dbReference type="HOGENOM" id="CLU_018816_2_1_6"/>
<name>K4KPL5_SIMAS</name>
<dbReference type="Proteomes" id="UP000000466">
    <property type="component" value="Chromosome"/>
</dbReference>
<dbReference type="Gene3D" id="2.40.420.20">
    <property type="match status" value="1"/>
</dbReference>
<evidence type="ECO:0000313" key="9">
    <source>
        <dbReference type="Proteomes" id="UP000000466"/>
    </source>
</evidence>
<dbReference type="InterPro" id="IPR058626">
    <property type="entry name" value="MdtA-like_b-barrel"/>
</dbReference>
<evidence type="ECO:0000256" key="1">
    <source>
        <dbReference type="ARBA" id="ARBA00004519"/>
    </source>
</evidence>
<feature type="domain" description="Multidrug resistance protein MdtA-like beta-barrel" evidence="6">
    <location>
        <begin position="207"/>
        <end position="291"/>
    </location>
</feature>
<dbReference type="InterPro" id="IPR058627">
    <property type="entry name" value="MdtA-like_C"/>
</dbReference>
<evidence type="ECO:0000259" key="7">
    <source>
        <dbReference type="Pfam" id="PF25967"/>
    </source>
</evidence>
<dbReference type="Pfam" id="PF25967">
    <property type="entry name" value="RND-MFP_C"/>
    <property type="match status" value="1"/>
</dbReference>
<dbReference type="NCBIfam" id="TIGR01730">
    <property type="entry name" value="RND_mfp"/>
    <property type="match status" value="1"/>
</dbReference>
<keyword evidence="3" id="KW-0732">Signal</keyword>
<feature type="domain" description="Multidrug resistance protein MdtA-like alpha-helical hairpin" evidence="4">
    <location>
        <begin position="100"/>
        <end position="170"/>
    </location>
</feature>
<dbReference type="KEGG" id="saga:M5M_14660"/>
<proteinExistence type="inferred from homology"/>
<dbReference type="GO" id="GO:0022857">
    <property type="term" value="F:transmembrane transporter activity"/>
    <property type="evidence" value="ECO:0007669"/>
    <property type="project" value="InterPro"/>
</dbReference>
<dbReference type="OrthoDB" id="9800613at2"/>
<dbReference type="SUPFAM" id="SSF111369">
    <property type="entry name" value="HlyD-like secretion proteins"/>
    <property type="match status" value="1"/>
</dbReference>
<keyword evidence="9" id="KW-1185">Reference proteome</keyword>
<dbReference type="InterPro" id="IPR058625">
    <property type="entry name" value="MdtA-like_BSH"/>
</dbReference>
<dbReference type="InterPro" id="IPR058624">
    <property type="entry name" value="MdtA-like_HH"/>
</dbReference>
<evidence type="ECO:0000259" key="6">
    <source>
        <dbReference type="Pfam" id="PF25944"/>
    </source>
</evidence>
<feature type="domain" description="Multidrug resistance protein MdtA-like barrel-sandwich hybrid" evidence="5">
    <location>
        <begin position="62"/>
        <end position="192"/>
    </location>
</feature>
<accession>K4KPL5</accession>
<dbReference type="PANTHER" id="PTHR30158">
    <property type="entry name" value="ACRA/E-RELATED COMPONENT OF DRUG EFFLUX TRANSPORTER"/>
    <property type="match status" value="1"/>
</dbReference>
<dbReference type="AlphaFoldDB" id="K4KPL5"/>
<protein>
    <submittedName>
        <fullName evidence="8">AcrA/E family efflux transporter MFP subunit</fullName>
    </submittedName>
</protein>
<dbReference type="Gene3D" id="2.40.30.170">
    <property type="match status" value="1"/>
</dbReference>
<reference evidence="8 9" key="1">
    <citation type="journal article" date="2013" name="Genome Announc.">
        <title>Complete genome sequence of Simiduia agarivorans SA1(T), a marine bacterium able to degrade a variety of polysaccharides.</title>
        <authorList>
            <person name="Lin S.Y."/>
            <person name="Shieh W.Y."/>
            <person name="Chen J.S."/>
            <person name="Tang S.L."/>
        </authorList>
    </citation>
    <scope>NUCLEOTIDE SEQUENCE [LARGE SCALE GENOMIC DNA]</scope>
    <source>
        <strain evidence="9">DSM 21679 / JCM 13881 / BCRC 17597 / SA1</strain>
    </source>
</reference>
<dbReference type="GO" id="GO:0005886">
    <property type="term" value="C:plasma membrane"/>
    <property type="evidence" value="ECO:0007669"/>
    <property type="project" value="UniProtKB-SubCell"/>
</dbReference>
<comment type="subcellular location">
    <subcellularLocation>
        <location evidence="1">Cell inner membrane</location>
        <topology evidence="1">Lipid-anchor</topology>
    </subcellularLocation>
</comment>
<dbReference type="Pfam" id="PF25876">
    <property type="entry name" value="HH_MFP_RND"/>
    <property type="match status" value="1"/>
</dbReference>
<dbReference type="Pfam" id="PF25944">
    <property type="entry name" value="Beta-barrel_RND"/>
    <property type="match status" value="1"/>
</dbReference>
<dbReference type="STRING" id="1117647.M5M_14660"/>
<dbReference type="Gene3D" id="2.40.50.100">
    <property type="match status" value="1"/>
</dbReference>
<comment type="similarity">
    <text evidence="2">Belongs to the membrane fusion protein (MFP) (TC 8.A.1) family.</text>
</comment>
<evidence type="ECO:0000256" key="2">
    <source>
        <dbReference type="ARBA" id="ARBA00009477"/>
    </source>
</evidence>
<dbReference type="Gene3D" id="1.10.287.470">
    <property type="entry name" value="Helix hairpin bin"/>
    <property type="match status" value="1"/>
</dbReference>
<organism evidence="8 9">
    <name type="scientific">Simiduia agarivorans (strain DSM 21679 / JCM 13881 / BCRC 17597 / SA1)</name>
    <dbReference type="NCBI Taxonomy" id="1117647"/>
    <lineage>
        <taxon>Bacteria</taxon>
        <taxon>Pseudomonadati</taxon>
        <taxon>Pseudomonadota</taxon>
        <taxon>Gammaproteobacteria</taxon>
        <taxon>Cellvibrionales</taxon>
        <taxon>Cellvibrionaceae</taxon>
        <taxon>Simiduia</taxon>
    </lineage>
</organism>
<gene>
    <name evidence="8" type="ordered locus">M5M_14660</name>
</gene>
<dbReference type="FunFam" id="2.40.420.20:FF:000001">
    <property type="entry name" value="Efflux RND transporter periplasmic adaptor subunit"/>
    <property type="match status" value="1"/>
</dbReference>
<dbReference type="PROSITE" id="PS51257">
    <property type="entry name" value="PROKAR_LIPOPROTEIN"/>
    <property type="match status" value="1"/>
</dbReference>